<evidence type="ECO:0000313" key="3">
    <source>
        <dbReference type="Proteomes" id="UP000717515"/>
    </source>
</evidence>
<dbReference type="Proteomes" id="UP000717515">
    <property type="component" value="Unassembled WGS sequence"/>
</dbReference>
<protein>
    <submittedName>
        <fullName evidence="2">Uncharacterized protein</fullName>
    </submittedName>
</protein>
<feature type="region of interest" description="Disordered" evidence="1">
    <location>
        <begin position="268"/>
        <end position="313"/>
    </location>
</feature>
<accession>A0A9P8A1J1</accession>
<evidence type="ECO:0000313" key="2">
    <source>
        <dbReference type="EMBL" id="KAG9321091.1"/>
    </source>
</evidence>
<dbReference type="AlphaFoldDB" id="A0A9P8A1J1"/>
<comment type="caution">
    <text evidence="2">The sequence shown here is derived from an EMBL/GenBank/DDBJ whole genome shotgun (WGS) entry which is preliminary data.</text>
</comment>
<proteinExistence type="predicted"/>
<name>A0A9P8A1J1_MORAP</name>
<reference evidence="2" key="1">
    <citation type="submission" date="2021-07" db="EMBL/GenBank/DDBJ databases">
        <title>Draft genome of Mortierella alpina, strain LL118, isolated from an aspen leaf litter sample.</title>
        <authorList>
            <person name="Yang S."/>
            <person name="Vinatzer B.A."/>
        </authorList>
    </citation>
    <scope>NUCLEOTIDE SEQUENCE</scope>
    <source>
        <strain evidence="2">LL118</strain>
    </source>
</reference>
<evidence type="ECO:0000256" key="1">
    <source>
        <dbReference type="SAM" id="MobiDB-lite"/>
    </source>
</evidence>
<feature type="compositionally biased region" description="Polar residues" evidence="1">
    <location>
        <begin position="271"/>
        <end position="280"/>
    </location>
</feature>
<sequence>MATTLVNFLSQHIHIPLSPSGRDQDHDYFVRTPQQQPLEQQQQLPHQSPDKPRVYSVFSELRTLEQQSHSALEQFPCEDRHSFNPHYQHNLLTSSANSTPSLFSTSANSSASSYSSSSTFSLSRATGTRALGHESSQQSQTISSGAGGRQNYSSYHHYHHHKNPRRFARLQQQQDRGHDDWMFGISDDDDIRAASTSPSGPCMGRVHPQNAPICPPSLSSAASLRSSLVRRSRPQRGTVTSDTFLTESQIKKQRSMVTFSSVILQHPPCTEQPSTALPSISESSQRSLASNSSATAFEATPSGRVDCHQESSPARQSLMRIAQMSKDQDGWCSQNAGQYTHRYAEARPRGMMLDGRRSCRR</sequence>
<gene>
    <name evidence="2" type="ORF">KVV02_007616</name>
</gene>
<feature type="compositionally biased region" description="Low complexity" evidence="1">
    <location>
        <begin position="281"/>
        <end position="293"/>
    </location>
</feature>
<feature type="compositionally biased region" description="Polar residues" evidence="1">
    <location>
        <begin position="134"/>
        <end position="144"/>
    </location>
</feature>
<feature type="region of interest" description="Disordered" evidence="1">
    <location>
        <begin position="128"/>
        <end position="163"/>
    </location>
</feature>
<organism evidence="2 3">
    <name type="scientific">Mortierella alpina</name>
    <name type="common">Oleaginous fungus</name>
    <name type="synonym">Mortierella renispora</name>
    <dbReference type="NCBI Taxonomy" id="64518"/>
    <lineage>
        <taxon>Eukaryota</taxon>
        <taxon>Fungi</taxon>
        <taxon>Fungi incertae sedis</taxon>
        <taxon>Mucoromycota</taxon>
        <taxon>Mortierellomycotina</taxon>
        <taxon>Mortierellomycetes</taxon>
        <taxon>Mortierellales</taxon>
        <taxon>Mortierellaceae</taxon>
        <taxon>Mortierella</taxon>
    </lineage>
</organism>
<dbReference type="EMBL" id="JAIFTL010000231">
    <property type="protein sequence ID" value="KAG9321091.1"/>
    <property type="molecule type" value="Genomic_DNA"/>
</dbReference>